<dbReference type="OrthoDB" id="9789573at2"/>
<proteinExistence type="predicted"/>
<keyword evidence="2" id="KW-0378">Hydrolase</keyword>
<keyword evidence="3" id="KW-1185">Reference proteome</keyword>
<gene>
    <name evidence="2" type="ORF">AH67_03680</name>
</gene>
<dbReference type="InterPro" id="IPR053145">
    <property type="entry name" value="AB_hydrolase_Est10"/>
</dbReference>
<dbReference type="SMR" id="A0A0A7I7B9"/>
<dbReference type="RefSeq" id="WP_022857723.1">
    <property type="nucleotide sequence ID" value="NZ_CP007457.1"/>
</dbReference>
<feature type="domain" description="Serine aminopeptidase S33" evidence="1">
    <location>
        <begin position="30"/>
        <end position="147"/>
    </location>
</feature>
<reference evidence="2 3" key="1">
    <citation type="journal article" date="2015" name="Genome Announc.">
        <title>Bifidobacterium pseudolongum Strain PV8-2, Isolated from a Stool Sample of an Anemic Kenyan Infant.</title>
        <authorList>
            <person name="Vazquez-Gutierrez P."/>
            <person name="Lacroix C."/>
            <person name="Chassard C."/>
            <person name="Klumpp J."/>
            <person name="Stevens M.J."/>
            <person name="Jans C."/>
        </authorList>
    </citation>
    <scope>NUCLEOTIDE SEQUENCE [LARGE SCALE GENOMIC DNA]</scope>
    <source>
        <strain evidence="2 3">PV8-2</strain>
    </source>
</reference>
<dbReference type="Proteomes" id="UP000030636">
    <property type="component" value="Chromosome"/>
</dbReference>
<dbReference type="PANTHER" id="PTHR43265">
    <property type="entry name" value="ESTERASE ESTD"/>
    <property type="match status" value="1"/>
</dbReference>
<organism evidence="2 3">
    <name type="scientific">Bifidobacterium pseudolongum PV8-2</name>
    <dbReference type="NCBI Taxonomy" id="1447715"/>
    <lineage>
        <taxon>Bacteria</taxon>
        <taxon>Bacillati</taxon>
        <taxon>Actinomycetota</taxon>
        <taxon>Actinomycetes</taxon>
        <taxon>Bifidobacteriales</taxon>
        <taxon>Bifidobacteriaceae</taxon>
        <taxon>Bifidobacterium</taxon>
    </lineage>
</organism>
<accession>A0A0A7I7B9</accession>
<dbReference type="STRING" id="1447715.AH67_03680"/>
<dbReference type="Pfam" id="PF12146">
    <property type="entry name" value="Hydrolase_4"/>
    <property type="match status" value="1"/>
</dbReference>
<dbReference type="EMBL" id="CP007457">
    <property type="protein sequence ID" value="AIZ16138.1"/>
    <property type="molecule type" value="Genomic_DNA"/>
</dbReference>
<dbReference type="KEGG" id="bpsp:AH67_03680"/>
<sequence>MAQVVSEDFTVARDGLTLQGHVEYPQGSTHDRVVICMHGFLRDMGVKPGELYQDISDALTAHGMTCVRFDFNGRGRSEGAFEDSDVFNQIEDAIAVLNHVRDAYDPLEISLLGHSQGGVVAGMTAGMFSDVIHTLVMLAPAASLKDDALRGELLGTPFDVNRVPRRITLAGGQTIAGKSVRIAQMLPIYETTAMFHGPALVIQGKDDAVIGPHVAANYGAAMPNCEASLYTDLGHAFTGEDRVTALTEATQFLVNEEEAV</sequence>
<dbReference type="Gene3D" id="3.40.50.1820">
    <property type="entry name" value="alpha/beta hydrolase"/>
    <property type="match status" value="1"/>
</dbReference>
<dbReference type="HOGENOM" id="CLU_048353_1_1_11"/>
<dbReference type="GO" id="GO:0052689">
    <property type="term" value="F:carboxylic ester hydrolase activity"/>
    <property type="evidence" value="ECO:0007669"/>
    <property type="project" value="TreeGrafter"/>
</dbReference>
<dbReference type="AlphaFoldDB" id="A0A0A7I7B9"/>
<dbReference type="InterPro" id="IPR022742">
    <property type="entry name" value="Hydrolase_4"/>
</dbReference>
<evidence type="ECO:0000313" key="3">
    <source>
        <dbReference type="Proteomes" id="UP000030636"/>
    </source>
</evidence>
<name>A0A0A7I7B9_9BIFI</name>
<dbReference type="InterPro" id="IPR029058">
    <property type="entry name" value="AB_hydrolase_fold"/>
</dbReference>
<evidence type="ECO:0000259" key="1">
    <source>
        <dbReference type="Pfam" id="PF12146"/>
    </source>
</evidence>
<dbReference type="PANTHER" id="PTHR43265:SF1">
    <property type="entry name" value="ESTERASE ESTD"/>
    <property type="match status" value="1"/>
</dbReference>
<evidence type="ECO:0000313" key="2">
    <source>
        <dbReference type="EMBL" id="AIZ16138.1"/>
    </source>
</evidence>
<protein>
    <submittedName>
        <fullName evidence="2">Alpha/beta hydrolase</fullName>
    </submittedName>
</protein>
<dbReference type="SUPFAM" id="SSF53474">
    <property type="entry name" value="alpha/beta-Hydrolases"/>
    <property type="match status" value="1"/>
</dbReference>